<dbReference type="EMBL" id="JASCZI010000453">
    <property type="protein sequence ID" value="MED6111896.1"/>
    <property type="molecule type" value="Genomic_DNA"/>
</dbReference>
<proteinExistence type="predicted"/>
<organism evidence="3 4">
    <name type="scientific">Stylosanthes scabra</name>
    <dbReference type="NCBI Taxonomy" id="79078"/>
    <lineage>
        <taxon>Eukaryota</taxon>
        <taxon>Viridiplantae</taxon>
        <taxon>Streptophyta</taxon>
        <taxon>Embryophyta</taxon>
        <taxon>Tracheophyta</taxon>
        <taxon>Spermatophyta</taxon>
        <taxon>Magnoliopsida</taxon>
        <taxon>eudicotyledons</taxon>
        <taxon>Gunneridae</taxon>
        <taxon>Pentapetalae</taxon>
        <taxon>rosids</taxon>
        <taxon>fabids</taxon>
        <taxon>Fabales</taxon>
        <taxon>Fabaceae</taxon>
        <taxon>Papilionoideae</taxon>
        <taxon>50 kb inversion clade</taxon>
        <taxon>dalbergioids sensu lato</taxon>
        <taxon>Dalbergieae</taxon>
        <taxon>Pterocarpus clade</taxon>
        <taxon>Stylosanthes</taxon>
    </lineage>
</organism>
<feature type="compositionally biased region" description="Acidic residues" evidence="1">
    <location>
        <begin position="84"/>
        <end position="103"/>
    </location>
</feature>
<gene>
    <name evidence="3" type="ORF">PIB30_056524</name>
</gene>
<dbReference type="Proteomes" id="UP001341840">
    <property type="component" value="Unassembled WGS sequence"/>
</dbReference>
<feature type="domain" description="PB1-like" evidence="2">
    <location>
        <begin position="1"/>
        <end position="52"/>
    </location>
</feature>
<evidence type="ECO:0000313" key="4">
    <source>
        <dbReference type="Proteomes" id="UP001341840"/>
    </source>
</evidence>
<dbReference type="Pfam" id="PF26130">
    <property type="entry name" value="PB1-like"/>
    <property type="match status" value="1"/>
</dbReference>
<feature type="region of interest" description="Disordered" evidence="1">
    <location>
        <begin position="84"/>
        <end position="154"/>
    </location>
</feature>
<evidence type="ECO:0000259" key="2">
    <source>
        <dbReference type="Pfam" id="PF26130"/>
    </source>
</evidence>
<feature type="compositionally biased region" description="Basic and acidic residues" evidence="1">
    <location>
        <begin position="144"/>
        <end position="154"/>
    </location>
</feature>
<accession>A0ABU6QK49</accession>
<evidence type="ECO:0000256" key="1">
    <source>
        <dbReference type="SAM" id="MobiDB-lite"/>
    </source>
</evidence>
<protein>
    <recommendedName>
        <fullName evidence="2">PB1-like domain-containing protein</fullName>
    </recommendedName>
</protein>
<sequence length="154" mass="17673">MTELVVPVFQYGGSFVKDNKEELVYINGSIKKFDPMDINMINYFDMKKLFEEEIMEMCENKRQNQGTNEVYLFSDQPIIVDDDFSDAEISDDDSYDSYESVEDEPYKPPPPGYESDIDEEFVSKGKSVGKKAKTSNVQSCSKKKVGDSYKKKDS</sequence>
<dbReference type="InterPro" id="IPR058594">
    <property type="entry name" value="PB1-like_dom_pln"/>
</dbReference>
<name>A0ABU6QK49_9FABA</name>
<reference evidence="3 4" key="1">
    <citation type="journal article" date="2023" name="Plants (Basel)">
        <title>Bridging the Gap: Combining Genomics and Transcriptomics Approaches to Understand Stylosanthes scabra, an Orphan Legume from the Brazilian Caatinga.</title>
        <authorList>
            <person name="Ferreira-Neto J.R.C."/>
            <person name="da Silva M.D."/>
            <person name="Binneck E."/>
            <person name="de Melo N.F."/>
            <person name="da Silva R.H."/>
            <person name="de Melo A.L.T.M."/>
            <person name="Pandolfi V."/>
            <person name="Bustamante F.O."/>
            <person name="Brasileiro-Vidal A.C."/>
            <person name="Benko-Iseppon A.M."/>
        </authorList>
    </citation>
    <scope>NUCLEOTIDE SEQUENCE [LARGE SCALE GENOMIC DNA]</scope>
    <source>
        <tissue evidence="3">Leaves</tissue>
    </source>
</reference>
<evidence type="ECO:0000313" key="3">
    <source>
        <dbReference type="EMBL" id="MED6111896.1"/>
    </source>
</evidence>
<keyword evidence="4" id="KW-1185">Reference proteome</keyword>
<comment type="caution">
    <text evidence="3">The sequence shown here is derived from an EMBL/GenBank/DDBJ whole genome shotgun (WGS) entry which is preliminary data.</text>
</comment>